<dbReference type="Proteomes" id="UP000075476">
    <property type="component" value="Unassembled WGS sequence"/>
</dbReference>
<dbReference type="AlphaFoldDB" id="A0A9X0SPA6"/>
<sequence length="111" mass="13218">MHPTKDVKKKSKNVILKKYQKQITVDFLKDFKKNIDTTFKINNTDSLLTYENTYIHLECTIGWWEAVKTTCEKYELHDLLSYYNNLNWMKSDAFDLELSHLLIANAIIKQK</sequence>
<evidence type="ECO:0000313" key="2">
    <source>
        <dbReference type="Proteomes" id="UP000075476"/>
    </source>
</evidence>
<dbReference type="EMBL" id="LOMO01000001">
    <property type="protein sequence ID" value="KXY51019.1"/>
    <property type="molecule type" value="Genomic_DNA"/>
</dbReference>
<gene>
    <name evidence="1" type="ORF">AT268_31245</name>
</gene>
<evidence type="ECO:0000313" key="1">
    <source>
        <dbReference type="EMBL" id="KXY51019.1"/>
    </source>
</evidence>
<comment type="caution">
    <text evidence="1">The sequence shown here is derived from an EMBL/GenBank/DDBJ whole genome shotgun (WGS) entry which is preliminary data.</text>
</comment>
<proteinExistence type="predicted"/>
<organism evidence="1 2">
    <name type="scientific">Bacillus cereus</name>
    <dbReference type="NCBI Taxonomy" id="1396"/>
    <lineage>
        <taxon>Bacteria</taxon>
        <taxon>Bacillati</taxon>
        <taxon>Bacillota</taxon>
        <taxon>Bacilli</taxon>
        <taxon>Bacillales</taxon>
        <taxon>Bacillaceae</taxon>
        <taxon>Bacillus</taxon>
        <taxon>Bacillus cereus group</taxon>
    </lineage>
</organism>
<dbReference type="RefSeq" id="WP_061662359.1">
    <property type="nucleotide sequence ID" value="NZ_LOMO01000001.1"/>
</dbReference>
<name>A0A9X0SPA6_BACCE</name>
<reference evidence="1 2" key="1">
    <citation type="submission" date="2015-12" db="EMBL/GenBank/DDBJ databases">
        <title>Bacillus cereus Group isolate.</title>
        <authorList>
            <person name="Kovac J."/>
        </authorList>
    </citation>
    <scope>NUCLEOTIDE SEQUENCE [LARGE SCALE GENOMIC DNA]</scope>
    <source>
        <strain evidence="1 2">FSL K6-0073</strain>
    </source>
</reference>
<accession>A0A9X0SPA6</accession>
<protein>
    <submittedName>
        <fullName evidence="1">Uncharacterized protein</fullName>
    </submittedName>
</protein>